<name>A0A382Y3P9_9ZZZZ</name>
<sequence>VCIRVHCMHLYAFVCMVFRIKSLILQEWHGFEVRGVHQ</sequence>
<organism evidence="1">
    <name type="scientific">marine metagenome</name>
    <dbReference type="NCBI Taxonomy" id="408172"/>
    <lineage>
        <taxon>unclassified sequences</taxon>
        <taxon>metagenomes</taxon>
        <taxon>ecological metagenomes</taxon>
    </lineage>
</organism>
<dbReference type="AlphaFoldDB" id="A0A382Y3P9"/>
<accession>A0A382Y3P9</accession>
<protein>
    <submittedName>
        <fullName evidence="1">Uncharacterized protein</fullName>
    </submittedName>
</protein>
<proteinExistence type="predicted"/>
<reference evidence="1" key="1">
    <citation type="submission" date="2018-05" db="EMBL/GenBank/DDBJ databases">
        <authorList>
            <person name="Lanie J.A."/>
            <person name="Ng W.-L."/>
            <person name="Kazmierczak K.M."/>
            <person name="Andrzejewski T.M."/>
            <person name="Davidsen T.M."/>
            <person name="Wayne K.J."/>
            <person name="Tettelin H."/>
            <person name="Glass J.I."/>
            <person name="Rusch D."/>
            <person name="Podicherti R."/>
            <person name="Tsui H.-C.T."/>
            <person name="Winkler M.E."/>
        </authorList>
    </citation>
    <scope>NUCLEOTIDE SEQUENCE</scope>
</reference>
<gene>
    <name evidence="1" type="ORF">METZ01_LOCUS430790</name>
</gene>
<feature type="non-terminal residue" evidence="1">
    <location>
        <position position="1"/>
    </location>
</feature>
<evidence type="ECO:0000313" key="1">
    <source>
        <dbReference type="EMBL" id="SVD77936.1"/>
    </source>
</evidence>
<dbReference type="EMBL" id="UINC01172716">
    <property type="protein sequence ID" value="SVD77936.1"/>
    <property type="molecule type" value="Genomic_DNA"/>
</dbReference>